<protein>
    <submittedName>
        <fullName evidence="1">Uncharacterized protein</fullName>
    </submittedName>
</protein>
<dbReference type="EMBL" id="LAZR01037846">
    <property type="protein sequence ID" value="KKL21125.1"/>
    <property type="molecule type" value="Genomic_DNA"/>
</dbReference>
<evidence type="ECO:0000313" key="1">
    <source>
        <dbReference type="EMBL" id="KKL21125.1"/>
    </source>
</evidence>
<gene>
    <name evidence="1" type="ORF">LCGC14_2448580</name>
</gene>
<accession>A0A0F9BH38</accession>
<name>A0A0F9BH38_9ZZZZ</name>
<proteinExistence type="predicted"/>
<sequence>MATTAGTVVTDVLRQVRDVGANGHSRVFTLEVVSHAQRTINAIVKAVLRTQTLTLVPRQLFYSKSLTFNLNISL</sequence>
<organism evidence="1">
    <name type="scientific">marine sediment metagenome</name>
    <dbReference type="NCBI Taxonomy" id="412755"/>
    <lineage>
        <taxon>unclassified sequences</taxon>
        <taxon>metagenomes</taxon>
        <taxon>ecological metagenomes</taxon>
    </lineage>
</organism>
<reference evidence="1" key="1">
    <citation type="journal article" date="2015" name="Nature">
        <title>Complex archaea that bridge the gap between prokaryotes and eukaryotes.</title>
        <authorList>
            <person name="Spang A."/>
            <person name="Saw J.H."/>
            <person name="Jorgensen S.L."/>
            <person name="Zaremba-Niedzwiedzka K."/>
            <person name="Martijn J."/>
            <person name="Lind A.E."/>
            <person name="van Eijk R."/>
            <person name="Schleper C."/>
            <person name="Guy L."/>
            <person name="Ettema T.J."/>
        </authorList>
    </citation>
    <scope>NUCLEOTIDE SEQUENCE</scope>
</reference>
<dbReference type="AlphaFoldDB" id="A0A0F9BH38"/>
<comment type="caution">
    <text evidence="1">The sequence shown here is derived from an EMBL/GenBank/DDBJ whole genome shotgun (WGS) entry which is preliminary data.</text>
</comment>